<keyword evidence="3" id="KW-1185">Reference proteome</keyword>
<dbReference type="EMBL" id="JAGMUU010000008">
    <property type="protein sequence ID" value="KAH7146799.1"/>
    <property type="molecule type" value="Genomic_DNA"/>
</dbReference>
<name>A0A9P9EWX2_9HYPO</name>
<evidence type="ECO:0000256" key="1">
    <source>
        <dbReference type="SAM" id="MobiDB-lite"/>
    </source>
</evidence>
<dbReference type="Proteomes" id="UP000717696">
    <property type="component" value="Unassembled WGS sequence"/>
</dbReference>
<proteinExistence type="predicted"/>
<feature type="region of interest" description="Disordered" evidence="1">
    <location>
        <begin position="156"/>
        <end position="183"/>
    </location>
</feature>
<comment type="caution">
    <text evidence="2">The sequence shown here is derived from an EMBL/GenBank/DDBJ whole genome shotgun (WGS) entry which is preliminary data.</text>
</comment>
<organism evidence="2 3">
    <name type="scientific">Dactylonectria estremocensis</name>
    <dbReference type="NCBI Taxonomy" id="1079267"/>
    <lineage>
        <taxon>Eukaryota</taxon>
        <taxon>Fungi</taxon>
        <taxon>Dikarya</taxon>
        <taxon>Ascomycota</taxon>
        <taxon>Pezizomycotina</taxon>
        <taxon>Sordariomycetes</taxon>
        <taxon>Hypocreomycetidae</taxon>
        <taxon>Hypocreales</taxon>
        <taxon>Nectriaceae</taxon>
        <taxon>Dactylonectria</taxon>
    </lineage>
</organism>
<reference evidence="2" key="1">
    <citation type="journal article" date="2021" name="Nat. Commun.">
        <title>Genetic determinants of endophytism in the Arabidopsis root mycobiome.</title>
        <authorList>
            <person name="Mesny F."/>
            <person name="Miyauchi S."/>
            <person name="Thiergart T."/>
            <person name="Pickel B."/>
            <person name="Atanasova L."/>
            <person name="Karlsson M."/>
            <person name="Huettel B."/>
            <person name="Barry K.W."/>
            <person name="Haridas S."/>
            <person name="Chen C."/>
            <person name="Bauer D."/>
            <person name="Andreopoulos W."/>
            <person name="Pangilinan J."/>
            <person name="LaButti K."/>
            <person name="Riley R."/>
            <person name="Lipzen A."/>
            <person name="Clum A."/>
            <person name="Drula E."/>
            <person name="Henrissat B."/>
            <person name="Kohler A."/>
            <person name="Grigoriev I.V."/>
            <person name="Martin F.M."/>
            <person name="Hacquard S."/>
        </authorList>
    </citation>
    <scope>NUCLEOTIDE SEQUENCE</scope>
    <source>
        <strain evidence="2">MPI-CAGE-AT-0021</strain>
    </source>
</reference>
<sequence>MPLPEEFLAESFVNEEELAAKIFLGVREREVAGAEEGPSTTLMISSSKVALRFHQSSDTAQAYAQGLDTDEDEVRLDDLTDAIQEVERTLLKTIDGTGLDVAGIVGTFQEPTSGPPPAPVVVMGTQPMFQSSVNMSMASKVATPTSEMGTRVVHETQLPKSFSEATVPASIEDRGHSRDESSR</sequence>
<feature type="compositionally biased region" description="Basic and acidic residues" evidence="1">
    <location>
        <begin position="171"/>
        <end position="183"/>
    </location>
</feature>
<accession>A0A9P9EWX2</accession>
<evidence type="ECO:0000313" key="3">
    <source>
        <dbReference type="Proteomes" id="UP000717696"/>
    </source>
</evidence>
<evidence type="ECO:0000313" key="2">
    <source>
        <dbReference type="EMBL" id="KAH7146799.1"/>
    </source>
</evidence>
<dbReference type="OrthoDB" id="10584682at2759"/>
<gene>
    <name evidence="2" type="ORF">B0J13DRAFT_524538</name>
</gene>
<dbReference type="AlphaFoldDB" id="A0A9P9EWX2"/>
<protein>
    <submittedName>
        <fullName evidence="2">Uncharacterized protein</fullName>
    </submittedName>
</protein>